<comment type="caution">
    <text evidence="2">The sequence shown here is derived from an EMBL/GenBank/DDBJ whole genome shotgun (WGS) entry which is preliminary data.</text>
</comment>
<dbReference type="EMBL" id="JAEUBE010000055">
    <property type="protein sequence ID" value="KAH3671622.1"/>
    <property type="molecule type" value="Genomic_DNA"/>
</dbReference>
<sequence>MFLPQRAQRPPYWIEWLHGSMISTILEEASFNLSPTLTFISDTVPSRGHSKDPTYSTLINLRSDSSFFESSSSLNGTGSKSNCSGSGWLVVSETATGRAFSVSSSTSSNSKSSMSKSSSCTSPTSLKSITPRLSSTFKSPLDGCRLRWISVTLWSCEYIWSIWVTASNVSWFKADLVTCSIPKYERNRPMHDSKSVSIGSSSIFTLSMGMSLAKSILVTDGF</sequence>
<keyword evidence="3" id="KW-1185">Reference proteome</keyword>
<evidence type="ECO:0000313" key="2">
    <source>
        <dbReference type="EMBL" id="KAH3671622.1"/>
    </source>
</evidence>
<organism evidence="2 3">
    <name type="scientific">Ogataea philodendri</name>
    <dbReference type="NCBI Taxonomy" id="1378263"/>
    <lineage>
        <taxon>Eukaryota</taxon>
        <taxon>Fungi</taxon>
        <taxon>Dikarya</taxon>
        <taxon>Ascomycota</taxon>
        <taxon>Saccharomycotina</taxon>
        <taxon>Pichiomycetes</taxon>
        <taxon>Pichiales</taxon>
        <taxon>Pichiaceae</taxon>
        <taxon>Ogataea</taxon>
    </lineage>
</organism>
<protein>
    <submittedName>
        <fullName evidence="2">Uncharacterized protein</fullName>
    </submittedName>
</protein>
<dbReference type="GeneID" id="70232293"/>
<proteinExistence type="predicted"/>
<gene>
    <name evidence="2" type="ORF">OGAPHI_000325</name>
</gene>
<reference evidence="2" key="1">
    <citation type="journal article" date="2021" name="Open Biol.">
        <title>Shared evolutionary footprints suggest mitochondrial oxidative damage underlies multiple complex I losses in fungi.</title>
        <authorList>
            <person name="Schikora-Tamarit M.A."/>
            <person name="Marcet-Houben M."/>
            <person name="Nosek J."/>
            <person name="Gabaldon T."/>
        </authorList>
    </citation>
    <scope>NUCLEOTIDE SEQUENCE</scope>
    <source>
        <strain evidence="2">CBS6075</strain>
    </source>
</reference>
<dbReference type="Proteomes" id="UP000769157">
    <property type="component" value="Unassembled WGS sequence"/>
</dbReference>
<accession>A0A9P8PHZ7</accession>
<reference evidence="2" key="2">
    <citation type="submission" date="2021-01" db="EMBL/GenBank/DDBJ databases">
        <authorList>
            <person name="Schikora-Tamarit M.A."/>
        </authorList>
    </citation>
    <scope>NUCLEOTIDE SEQUENCE</scope>
    <source>
        <strain evidence="2">CBS6075</strain>
    </source>
</reference>
<name>A0A9P8PHZ7_9ASCO</name>
<feature type="region of interest" description="Disordered" evidence="1">
    <location>
        <begin position="102"/>
        <end position="127"/>
    </location>
</feature>
<evidence type="ECO:0000256" key="1">
    <source>
        <dbReference type="SAM" id="MobiDB-lite"/>
    </source>
</evidence>
<dbReference type="RefSeq" id="XP_046064798.1">
    <property type="nucleotide sequence ID" value="XM_046204228.1"/>
</dbReference>
<evidence type="ECO:0000313" key="3">
    <source>
        <dbReference type="Proteomes" id="UP000769157"/>
    </source>
</evidence>
<dbReference type="AlphaFoldDB" id="A0A9P8PHZ7"/>